<keyword evidence="3" id="KW-1185">Reference proteome</keyword>
<dbReference type="Pfam" id="PF00583">
    <property type="entry name" value="Acetyltransf_1"/>
    <property type="match status" value="1"/>
</dbReference>
<comment type="caution">
    <text evidence="2">The sequence shown here is derived from an EMBL/GenBank/DDBJ whole genome shotgun (WGS) entry which is preliminary data.</text>
</comment>
<dbReference type="SUPFAM" id="SSF55729">
    <property type="entry name" value="Acyl-CoA N-acyltransferases (Nat)"/>
    <property type="match status" value="1"/>
</dbReference>
<dbReference type="Gene3D" id="3.40.630.30">
    <property type="match status" value="1"/>
</dbReference>
<feature type="domain" description="N-acetyltransferase" evidence="1">
    <location>
        <begin position="37"/>
        <end position="188"/>
    </location>
</feature>
<dbReference type="EMBL" id="RCZK01000001">
    <property type="protein sequence ID" value="TPG15397.1"/>
    <property type="molecule type" value="Genomic_DNA"/>
</dbReference>
<dbReference type="AlphaFoldDB" id="A0A502CQ95"/>
<gene>
    <name evidence="2" type="ORF">EAH84_00890</name>
</gene>
<name>A0A502CQ95_9SPHN</name>
<dbReference type="Proteomes" id="UP000318413">
    <property type="component" value="Unassembled WGS sequence"/>
</dbReference>
<reference evidence="2 3" key="1">
    <citation type="journal article" date="2019" name="Environ. Microbiol.">
        <title>Species interactions and distinct microbial communities in high Arctic permafrost affected cryosols are associated with the CH4 and CO2 gas fluxes.</title>
        <authorList>
            <person name="Altshuler I."/>
            <person name="Hamel J."/>
            <person name="Turney S."/>
            <person name="Magnuson E."/>
            <person name="Levesque R."/>
            <person name="Greer C."/>
            <person name="Whyte L.G."/>
        </authorList>
    </citation>
    <scope>NUCLEOTIDE SEQUENCE [LARGE SCALE GENOMIC DNA]</scope>
    <source>
        <strain evidence="2 3">S5.1</strain>
    </source>
</reference>
<evidence type="ECO:0000259" key="1">
    <source>
        <dbReference type="PROSITE" id="PS51186"/>
    </source>
</evidence>
<dbReference type="RefSeq" id="WP_140866295.1">
    <property type="nucleotide sequence ID" value="NZ_RCZK01000001.1"/>
</dbReference>
<evidence type="ECO:0000313" key="3">
    <source>
        <dbReference type="Proteomes" id="UP000318413"/>
    </source>
</evidence>
<dbReference type="CDD" id="cd04301">
    <property type="entry name" value="NAT_SF"/>
    <property type="match status" value="1"/>
</dbReference>
<organism evidence="2 3">
    <name type="scientific">Sphingomonas oligophenolica</name>
    <dbReference type="NCBI Taxonomy" id="301154"/>
    <lineage>
        <taxon>Bacteria</taxon>
        <taxon>Pseudomonadati</taxon>
        <taxon>Pseudomonadota</taxon>
        <taxon>Alphaproteobacteria</taxon>
        <taxon>Sphingomonadales</taxon>
        <taxon>Sphingomonadaceae</taxon>
        <taxon>Sphingomonas</taxon>
    </lineage>
</organism>
<protein>
    <submittedName>
        <fullName evidence="2">GNAT family N-acetyltransferase</fullName>
    </submittedName>
</protein>
<dbReference type="PROSITE" id="PS51186">
    <property type="entry name" value="GNAT"/>
    <property type="match status" value="1"/>
</dbReference>
<dbReference type="GO" id="GO:0016747">
    <property type="term" value="F:acyltransferase activity, transferring groups other than amino-acyl groups"/>
    <property type="evidence" value="ECO:0007669"/>
    <property type="project" value="InterPro"/>
</dbReference>
<sequence length="198" mass="22017">MALIPVADGEIATVVTTLRMSERPRLRPTPESRLRLVRWSAPTPARYRVLFRRIGEPWLWYSRLALDEAALVAIISDARVEVNAVVDPAGIEIGMVELDLRTPGCCEIAYFGLVPDLTGRGHGRWLMAETLARAWRPGIEAVGVNTCTLDSPRALGFYRAQGFAVVRRTLETFPDPRIAGLLPREAAPQIPYLATSRR</sequence>
<accession>A0A502CQ95</accession>
<keyword evidence="2" id="KW-0808">Transferase</keyword>
<proteinExistence type="predicted"/>
<dbReference type="InterPro" id="IPR016181">
    <property type="entry name" value="Acyl_CoA_acyltransferase"/>
</dbReference>
<evidence type="ECO:0000313" key="2">
    <source>
        <dbReference type="EMBL" id="TPG15397.1"/>
    </source>
</evidence>
<dbReference type="OrthoDB" id="275336at2"/>
<dbReference type="InterPro" id="IPR000182">
    <property type="entry name" value="GNAT_dom"/>
</dbReference>